<dbReference type="Proteomes" id="UP000736335">
    <property type="component" value="Unassembled WGS sequence"/>
</dbReference>
<protein>
    <submittedName>
        <fullName evidence="2">Uncharacterized protein</fullName>
    </submittedName>
</protein>
<reference evidence="2" key="2">
    <citation type="submission" date="2020-11" db="EMBL/GenBank/DDBJ databases">
        <authorList>
            <consortium name="DOE Joint Genome Institute"/>
            <person name="Kuo A."/>
            <person name="Miyauchi S."/>
            <person name="Kiss E."/>
            <person name="Drula E."/>
            <person name="Kohler A."/>
            <person name="Sanchez-Garcia M."/>
            <person name="Andreopoulos B."/>
            <person name="Barry K.W."/>
            <person name="Bonito G."/>
            <person name="Buee M."/>
            <person name="Carver A."/>
            <person name="Chen C."/>
            <person name="Cichocki N."/>
            <person name="Clum A."/>
            <person name="Culley D."/>
            <person name="Crous P.W."/>
            <person name="Fauchery L."/>
            <person name="Girlanda M."/>
            <person name="Hayes R."/>
            <person name="Keri Z."/>
            <person name="Labutti K."/>
            <person name="Lipzen A."/>
            <person name="Lombard V."/>
            <person name="Magnuson J."/>
            <person name="Maillard F."/>
            <person name="Morin E."/>
            <person name="Murat C."/>
            <person name="Nolan M."/>
            <person name="Ohm R."/>
            <person name="Pangilinan J."/>
            <person name="Pereira M."/>
            <person name="Perotto S."/>
            <person name="Peter M."/>
            <person name="Riley R."/>
            <person name="Sitrit Y."/>
            <person name="Stielow B."/>
            <person name="Szollosi G."/>
            <person name="Zifcakova L."/>
            <person name="Stursova M."/>
            <person name="Spatafora J.W."/>
            <person name="Tedersoo L."/>
            <person name="Vaario L.-M."/>
            <person name="Yamada A."/>
            <person name="Yan M."/>
            <person name="Wang P."/>
            <person name="Xu J."/>
            <person name="Bruns T."/>
            <person name="Baldrian P."/>
            <person name="Vilgalys R."/>
            <person name="Henrissat B."/>
            <person name="Grigoriev I.V."/>
            <person name="Hibbett D."/>
            <person name="Nagy L.G."/>
            <person name="Martin F.M."/>
        </authorList>
    </citation>
    <scope>NUCLEOTIDE SEQUENCE</scope>
    <source>
        <strain evidence="2">UH-Tt-Lm1</strain>
    </source>
</reference>
<sequence>MDPPLLPHPDGSETWSNPLPLSVQPPHRTLTLKPQEIIIFAASTPLDSNRSHASSASPEVPAAYTFLKSTPVCTPATPDSSSTLPGVTRSICIFYPGLDFIACSAPDSTRFRPHNIPSILVDTFYRLIIEISCRSWDARVKISTIVAVPPQRWPSASIPAPKPCKLRVILPQSKSAITASQWMSKAEAVTTSQPQRRGFIRVVWNGVKPTV</sequence>
<evidence type="ECO:0000256" key="1">
    <source>
        <dbReference type="SAM" id="MobiDB-lite"/>
    </source>
</evidence>
<gene>
    <name evidence="2" type="ORF">BJ322DRAFT_1024324</name>
</gene>
<name>A0A9P6H4L1_9AGAM</name>
<keyword evidence="3" id="KW-1185">Reference proteome</keyword>
<feature type="region of interest" description="Disordered" evidence="1">
    <location>
        <begin position="1"/>
        <end position="21"/>
    </location>
</feature>
<comment type="caution">
    <text evidence="2">The sequence shown here is derived from an EMBL/GenBank/DDBJ whole genome shotgun (WGS) entry which is preliminary data.</text>
</comment>
<dbReference type="EMBL" id="WIUZ02000019">
    <property type="protein sequence ID" value="KAF9779413.1"/>
    <property type="molecule type" value="Genomic_DNA"/>
</dbReference>
<evidence type="ECO:0000313" key="2">
    <source>
        <dbReference type="EMBL" id="KAF9779413.1"/>
    </source>
</evidence>
<proteinExistence type="predicted"/>
<dbReference type="AlphaFoldDB" id="A0A9P6H4L1"/>
<organism evidence="2 3">
    <name type="scientific">Thelephora terrestris</name>
    <dbReference type="NCBI Taxonomy" id="56493"/>
    <lineage>
        <taxon>Eukaryota</taxon>
        <taxon>Fungi</taxon>
        <taxon>Dikarya</taxon>
        <taxon>Basidiomycota</taxon>
        <taxon>Agaricomycotina</taxon>
        <taxon>Agaricomycetes</taxon>
        <taxon>Thelephorales</taxon>
        <taxon>Thelephoraceae</taxon>
        <taxon>Thelephora</taxon>
    </lineage>
</organism>
<evidence type="ECO:0000313" key="3">
    <source>
        <dbReference type="Proteomes" id="UP000736335"/>
    </source>
</evidence>
<accession>A0A9P6H4L1</accession>
<reference evidence="2" key="1">
    <citation type="journal article" date="2020" name="Nat. Commun.">
        <title>Large-scale genome sequencing of mycorrhizal fungi provides insights into the early evolution of symbiotic traits.</title>
        <authorList>
            <person name="Miyauchi S."/>
            <person name="Kiss E."/>
            <person name="Kuo A."/>
            <person name="Drula E."/>
            <person name="Kohler A."/>
            <person name="Sanchez-Garcia M."/>
            <person name="Morin E."/>
            <person name="Andreopoulos B."/>
            <person name="Barry K.W."/>
            <person name="Bonito G."/>
            <person name="Buee M."/>
            <person name="Carver A."/>
            <person name="Chen C."/>
            <person name="Cichocki N."/>
            <person name="Clum A."/>
            <person name="Culley D."/>
            <person name="Crous P.W."/>
            <person name="Fauchery L."/>
            <person name="Girlanda M."/>
            <person name="Hayes R.D."/>
            <person name="Keri Z."/>
            <person name="LaButti K."/>
            <person name="Lipzen A."/>
            <person name="Lombard V."/>
            <person name="Magnuson J."/>
            <person name="Maillard F."/>
            <person name="Murat C."/>
            <person name="Nolan M."/>
            <person name="Ohm R.A."/>
            <person name="Pangilinan J."/>
            <person name="Pereira M.F."/>
            <person name="Perotto S."/>
            <person name="Peter M."/>
            <person name="Pfister S."/>
            <person name="Riley R."/>
            <person name="Sitrit Y."/>
            <person name="Stielow J.B."/>
            <person name="Szollosi G."/>
            <person name="Zifcakova L."/>
            <person name="Stursova M."/>
            <person name="Spatafora J.W."/>
            <person name="Tedersoo L."/>
            <person name="Vaario L.M."/>
            <person name="Yamada A."/>
            <person name="Yan M."/>
            <person name="Wang P."/>
            <person name="Xu J."/>
            <person name="Bruns T."/>
            <person name="Baldrian P."/>
            <person name="Vilgalys R."/>
            <person name="Dunand C."/>
            <person name="Henrissat B."/>
            <person name="Grigoriev I.V."/>
            <person name="Hibbett D."/>
            <person name="Nagy L.G."/>
            <person name="Martin F.M."/>
        </authorList>
    </citation>
    <scope>NUCLEOTIDE SEQUENCE</scope>
    <source>
        <strain evidence="2">UH-Tt-Lm1</strain>
    </source>
</reference>